<dbReference type="SUPFAM" id="SSF56935">
    <property type="entry name" value="Porins"/>
    <property type="match status" value="1"/>
</dbReference>
<keyword evidence="2" id="KW-0472">Membrane</keyword>
<evidence type="ECO:0000313" key="4">
    <source>
        <dbReference type="EMBL" id="EQD51957.1"/>
    </source>
</evidence>
<evidence type="ECO:0000256" key="1">
    <source>
        <dbReference type="ARBA" id="ARBA00004442"/>
    </source>
</evidence>
<feature type="non-terminal residue" evidence="4">
    <location>
        <position position="1"/>
    </location>
</feature>
<sequence>GDRTYGIFNVIPKSGFGKKNQGVLAVSAGNFGHTDDYLSAASHVGNFAYYVSAEGNRSNLGLQTPIAQVIHDASQGYGLFANLQYDPSSHNELRFVAQLRQDNYQIPNCRTPLPDDPQCVGQFGDVQKEADNFAMLSWVHTFTHDIVLTSSLMYHFERAAYDGGAQDYPIITHFHHTSQYEGGEENLRMHFDH</sequence>
<keyword evidence="3" id="KW-0998">Cell outer membrane</keyword>
<evidence type="ECO:0000256" key="3">
    <source>
        <dbReference type="ARBA" id="ARBA00023237"/>
    </source>
</evidence>
<feature type="non-terminal residue" evidence="4">
    <location>
        <position position="193"/>
    </location>
</feature>
<organism evidence="4">
    <name type="scientific">mine drainage metagenome</name>
    <dbReference type="NCBI Taxonomy" id="410659"/>
    <lineage>
        <taxon>unclassified sequences</taxon>
        <taxon>metagenomes</taxon>
        <taxon>ecological metagenomes</taxon>
    </lineage>
</organism>
<protein>
    <submittedName>
        <fullName evidence="4">Colicin I receptor</fullName>
    </submittedName>
</protein>
<accession>T1A4Q7</accession>
<reference evidence="4" key="1">
    <citation type="submission" date="2013-08" db="EMBL/GenBank/DDBJ databases">
        <authorList>
            <person name="Mendez C."/>
            <person name="Richter M."/>
            <person name="Ferrer M."/>
            <person name="Sanchez J."/>
        </authorList>
    </citation>
    <scope>NUCLEOTIDE SEQUENCE</scope>
</reference>
<name>T1A4Q7_9ZZZZ</name>
<dbReference type="InterPro" id="IPR036942">
    <property type="entry name" value="Beta-barrel_TonB_sf"/>
</dbReference>
<dbReference type="AlphaFoldDB" id="T1A4Q7"/>
<reference evidence="4" key="2">
    <citation type="journal article" date="2014" name="ISME J.">
        <title>Microbial stratification in low pH oxic and suboxic macroscopic growths along an acid mine drainage.</title>
        <authorList>
            <person name="Mendez-Garcia C."/>
            <person name="Mesa V."/>
            <person name="Sprenger R.R."/>
            <person name="Richter M."/>
            <person name="Diez M.S."/>
            <person name="Solano J."/>
            <person name="Bargiela R."/>
            <person name="Golyshina O.V."/>
            <person name="Manteca A."/>
            <person name="Ramos J.L."/>
            <person name="Gallego J.R."/>
            <person name="Llorente I."/>
            <person name="Martins Dos Santos V.A."/>
            <person name="Jensen O.N."/>
            <person name="Pelaez A.I."/>
            <person name="Sanchez J."/>
            <person name="Ferrer M."/>
        </authorList>
    </citation>
    <scope>NUCLEOTIDE SEQUENCE</scope>
</reference>
<comment type="subcellular location">
    <subcellularLocation>
        <location evidence="1">Cell outer membrane</location>
    </subcellularLocation>
</comment>
<comment type="caution">
    <text evidence="4">The sequence shown here is derived from an EMBL/GenBank/DDBJ whole genome shotgun (WGS) entry which is preliminary data.</text>
</comment>
<dbReference type="GO" id="GO:0009279">
    <property type="term" value="C:cell outer membrane"/>
    <property type="evidence" value="ECO:0007669"/>
    <property type="project" value="UniProtKB-SubCell"/>
</dbReference>
<dbReference type="EMBL" id="AUZZ01004795">
    <property type="protein sequence ID" value="EQD51957.1"/>
    <property type="molecule type" value="Genomic_DNA"/>
</dbReference>
<evidence type="ECO:0000256" key="2">
    <source>
        <dbReference type="ARBA" id="ARBA00023136"/>
    </source>
</evidence>
<proteinExistence type="predicted"/>
<gene>
    <name evidence="4" type="ORF">B2A_06744</name>
</gene>
<keyword evidence="4" id="KW-0675">Receptor</keyword>
<dbReference type="Gene3D" id="2.40.170.20">
    <property type="entry name" value="TonB-dependent receptor, beta-barrel domain"/>
    <property type="match status" value="1"/>
</dbReference>